<feature type="chain" id="PRO_5047154961" description="Peptidyl-prolyl cis-trans isomerase" evidence="7">
    <location>
        <begin position="22"/>
        <end position="297"/>
    </location>
</feature>
<dbReference type="SUPFAM" id="SSF54534">
    <property type="entry name" value="FKBP-like"/>
    <property type="match status" value="1"/>
</dbReference>
<evidence type="ECO:0000256" key="6">
    <source>
        <dbReference type="RuleBase" id="RU003915"/>
    </source>
</evidence>
<dbReference type="PANTHER" id="PTHR43811">
    <property type="entry name" value="FKBP-TYPE PEPTIDYL-PROLYL CIS-TRANS ISOMERASE FKPA"/>
    <property type="match status" value="1"/>
</dbReference>
<dbReference type="Pfam" id="PF01346">
    <property type="entry name" value="FKBP_N"/>
    <property type="match status" value="1"/>
</dbReference>
<dbReference type="EMBL" id="CP106679">
    <property type="protein sequence ID" value="UXP33917.1"/>
    <property type="molecule type" value="Genomic_DNA"/>
</dbReference>
<accession>A0ABY6CTS6</accession>
<evidence type="ECO:0000256" key="4">
    <source>
        <dbReference type="ARBA" id="ARBA00023235"/>
    </source>
</evidence>
<gene>
    <name evidence="9" type="ORF">N6H18_08165</name>
</gene>
<organism evidence="9 10">
    <name type="scientific">Reichenbachiella agarivorans</name>
    <dbReference type="NCBI Taxonomy" id="2979464"/>
    <lineage>
        <taxon>Bacteria</taxon>
        <taxon>Pseudomonadati</taxon>
        <taxon>Bacteroidota</taxon>
        <taxon>Cytophagia</taxon>
        <taxon>Cytophagales</taxon>
        <taxon>Reichenbachiellaceae</taxon>
        <taxon>Reichenbachiella</taxon>
    </lineage>
</organism>
<dbReference type="Proteomes" id="UP001065174">
    <property type="component" value="Chromosome"/>
</dbReference>
<dbReference type="PROSITE" id="PS51257">
    <property type="entry name" value="PROKAR_LIPOPROTEIN"/>
    <property type="match status" value="1"/>
</dbReference>
<dbReference type="Gene3D" id="3.10.50.40">
    <property type="match status" value="1"/>
</dbReference>
<dbReference type="EC" id="5.2.1.8" evidence="6"/>
<keyword evidence="4 5" id="KW-0413">Isomerase</keyword>
<protein>
    <recommendedName>
        <fullName evidence="6">Peptidyl-prolyl cis-trans isomerase</fullName>
        <ecNumber evidence="6">5.2.1.8</ecNumber>
    </recommendedName>
</protein>
<dbReference type="PANTHER" id="PTHR43811:SF19">
    <property type="entry name" value="39 KDA FK506-BINDING NUCLEAR PROTEIN"/>
    <property type="match status" value="1"/>
</dbReference>
<comment type="catalytic activity">
    <reaction evidence="1 5 6">
        <text>[protein]-peptidylproline (omega=180) = [protein]-peptidylproline (omega=0)</text>
        <dbReference type="Rhea" id="RHEA:16237"/>
        <dbReference type="Rhea" id="RHEA-COMP:10747"/>
        <dbReference type="Rhea" id="RHEA-COMP:10748"/>
        <dbReference type="ChEBI" id="CHEBI:83833"/>
        <dbReference type="ChEBI" id="CHEBI:83834"/>
        <dbReference type="EC" id="5.2.1.8"/>
    </reaction>
</comment>
<feature type="signal peptide" evidence="7">
    <location>
        <begin position="1"/>
        <end position="21"/>
    </location>
</feature>
<name>A0ABY6CTS6_9BACT</name>
<dbReference type="Pfam" id="PF00254">
    <property type="entry name" value="FKBP_C"/>
    <property type="match status" value="1"/>
</dbReference>
<dbReference type="InterPro" id="IPR046357">
    <property type="entry name" value="PPIase_dom_sf"/>
</dbReference>
<keyword evidence="3 5" id="KW-0697">Rotamase</keyword>
<evidence type="ECO:0000256" key="2">
    <source>
        <dbReference type="ARBA" id="ARBA00006577"/>
    </source>
</evidence>
<dbReference type="InterPro" id="IPR001179">
    <property type="entry name" value="PPIase_FKBP_dom"/>
</dbReference>
<evidence type="ECO:0000256" key="7">
    <source>
        <dbReference type="SAM" id="SignalP"/>
    </source>
</evidence>
<evidence type="ECO:0000313" key="9">
    <source>
        <dbReference type="EMBL" id="UXP33917.1"/>
    </source>
</evidence>
<evidence type="ECO:0000313" key="10">
    <source>
        <dbReference type="Proteomes" id="UP001065174"/>
    </source>
</evidence>
<keyword evidence="7" id="KW-0732">Signal</keyword>
<reference evidence="9" key="1">
    <citation type="submission" date="2022-09" db="EMBL/GenBank/DDBJ databases">
        <title>Comparative genomics and taxonomic characterization of three novel marine species of genus Reichenbachiella exhibiting antioxidant and polysaccharide degradation activities.</title>
        <authorList>
            <person name="Muhammad N."/>
            <person name="Lee Y.-J."/>
            <person name="Ko J."/>
            <person name="Kim S.-G."/>
        </authorList>
    </citation>
    <scope>NUCLEOTIDE SEQUENCE</scope>
    <source>
        <strain evidence="9">BKB1-1</strain>
    </source>
</reference>
<dbReference type="InterPro" id="IPR000774">
    <property type="entry name" value="PPIase_FKBP_N"/>
</dbReference>
<dbReference type="GO" id="GO:0016853">
    <property type="term" value="F:isomerase activity"/>
    <property type="evidence" value="ECO:0007669"/>
    <property type="project" value="UniProtKB-KW"/>
</dbReference>
<dbReference type="RefSeq" id="WP_262311343.1">
    <property type="nucleotide sequence ID" value="NZ_CP106679.1"/>
</dbReference>
<feature type="domain" description="PPIase FKBP-type" evidence="8">
    <location>
        <begin position="209"/>
        <end position="297"/>
    </location>
</feature>
<evidence type="ECO:0000259" key="8">
    <source>
        <dbReference type="PROSITE" id="PS50059"/>
    </source>
</evidence>
<keyword evidence="10" id="KW-1185">Reference proteome</keyword>
<sequence>MKLNTLMLLSLVVLTTLFCSCEDTVTTKSGTVVSYQKRGNEAFKDSSVLLINMKYVTEAGADLFNSDERGGPITLPYYASQWDTARVFYEVLSTCKVGDSISFKINATELYLKTFGTPVPDSIGAESNIQFYVGVQDQMTFDEFQDYRVARMEKEQAKMMEEEKERTTEQGVEIDAFLSENGIEEVVVTESGLRYVVTQEGDGPKPTTGDVVIVHYNGTLMDSTKFDSSYDRNQPFEFPLGQGRVIPGWDEGIALLNVGSKATLFVPSALAYGPRGAGGIIKPNAILKFEVELIGIK</sequence>
<comment type="similarity">
    <text evidence="2 6">Belongs to the FKBP-type PPIase family.</text>
</comment>
<proteinExistence type="inferred from homology"/>
<dbReference type="PROSITE" id="PS50059">
    <property type="entry name" value="FKBP_PPIASE"/>
    <property type="match status" value="1"/>
</dbReference>
<evidence type="ECO:0000256" key="5">
    <source>
        <dbReference type="PROSITE-ProRule" id="PRU00277"/>
    </source>
</evidence>
<evidence type="ECO:0000256" key="3">
    <source>
        <dbReference type="ARBA" id="ARBA00023110"/>
    </source>
</evidence>
<evidence type="ECO:0000256" key="1">
    <source>
        <dbReference type="ARBA" id="ARBA00000971"/>
    </source>
</evidence>